<feature type="compositionally biased region" description="Pro residues" evidence="1">
    <location>
        <begin position="88"/>
        <end position="103"/>
    </location>
</feature>
<accession>A0A0E0KPE6</accession>
<sequence>MVSTTSGVVKGIDGKDLKAQLRIKGFCEPLYRAGSLKNRHLNQTKPNRARRCEPVLRHSCARVIPLPFLYTRLATPVIPSLSHSRPYAPTPPPTPSPSLPSPLRPFASASALPSRAPPTGDAQIRSEVARSVGGGGGGRGGGVGGGDVRWRRWLRETTTCGGNGGQGTTVTCGGGWPRNVGSYCEL</sequence>
<dbReference type="EnsemblPlants" id="OPUNC04G07400.1">
    <property type="protein sequence ID" value="OPUNC04G07400.1"/>
    <property type="gene ID" value="OPUNC04G07400"/>
</dbReference>
<name>A0A0E0KPE6_ORYPU</name>
<organism evidence="2">
    <name type="scientific">Oryza punctata</name>
    <name type="common">Red rice</name>
    <dbReference type="NCBI Taxonomy" id="4537"/>
    <lineage>
        <taxon>Eukaryota</taxon>
        <taxon>Viridiplantae</taxon>
        <taxon>Streptophyta</taxon>
        <taxon>Embryophyta</taxon>
        <taxon>Tracheophyta</taxon>
        <taxon>Spermatophyta</taxon>
        <taxon>Magnoliopsida</taxon>
        <taxon>Liliopsida</taxon>
        <taxon>Poales</taxon>
        <taxon>Poaceae</taxon>
        <taxon>BOP clade</taxon>
        <taxon>Oryzoideae</taxon>
        <taxon>Oryzeae</taxon>
        <taxon>Oryzinae</taxon>
        <taxon>Oryza</taxon>
    </lineage>
</organism>
<evidence type="ECO:0000256" key="1">
    <source>
        <dbReference type="SAM" id="MobiDB-lite"/>
    </source>
</evidence>
<protein>
    <submittedName>
        <fullName evidence="2">Uncharacterized protein</fullName>
    </submittedName>
</protein>
<dbReference type="HOGENOM" id="CLU_1456698_0_0_1"/>
<evidence type="ECO:0000313" key="3">
    <source>
        <dbReference type="Proteomes" id="UP000026962"/>
    </source>
</evidence>
<feature type="region of interest" description="Disordered" evidence="1">
    <location>
        <begin position="129"/>
        <end position="148"/>
    </location>
</feature>
<feature type="compositionally biased region" description="Gly residues" evidence="1">
    <location>
        <begin position="132"/>
        <end position="147"/>
    </location>
</feature>
<feature type="compositionally biased region" description="Low complexity" evidence="1">
    <location>
        <begin position="104"/>
        <end position="119"/>
    </location>
</feature>
<reference evidence="2" key="2">
    <citation type="submission" date="2018-05" db="EMBL/GenBank/DDBJ databases">
        <title>OpunRS2 (Oryza punctata Reference Sequence Version 2).</title>
        <authorList>
            <person name="Zhang J."/>
            <person name="Kudrna D."/>
            <person name="Lee S."/>
            <person name="Talag J."/>
            <person name="Welchert J."/>
            <person name="Wing R.A."/>
        </authorList>
    </citation>
    <scope>NUCLEOTIDE SEQUENCE [LARGE SCALE GENOMIC DNA]</scope>
</reference>
<proteinExistence type="predicted"/>
<evidence type="ECO:0000313" key="2">
    <source>
        <dbReference type="EnsemblPlants" id="OPUNC04G07400.1"/>
    </source>
</evidence>
<dbReference type="Gramene" id="OPUNC04G07400.1">
    <property type="protein sequence ID" value="OPUNC04G07400.1"/>
    <property type="gene ID" value="OPUNC04G07400"/>
</dbReference>
<dbReference type="Proteomes" id="UP000026962">
    <property type="component" value="Chromosome 4"/>
</dbReference>
<dbReference type="AlphaFoldDB" id="A0A0E0KPE6"/>
<reference evidence="2" key="1">
    <citation type="submission" date="2015-04" db="UniProtKB">
        <authorList>
            <consortium name="EnsemblPlants"/>
        </authorList>
    </citation>
    <scope>IDENTIFICATION</scope>
</reference>
<keyword evidence="3" id="KW-1185">Reference proteome</keyword>
<feature type="region of interest" description="Disordered" evidence="1">
    <location>
        <begin position="82"/>
        <end position="122"/>
    </location>
</feature>